<dbReference type="GO" id="GO:0004714">
    <property type="term" value="F:transmembrane receptor protein tyrosine kinase activity"/>
    <property type="evidence" value="ECO:0007669"/>
    <property type="project" value="InterPro"/>
</dbReference>
<dbReference type="Gene3D" id="3.30.200.20">
    <property type="entry name" value="Phosphorylase Kinase, domain 1"/>
    <property type="match status" value="1"/>
</dbReference>
<dbReference type="AlphaFoldDB" id="B9REA6"/>
<dbReference type="Proteomes" id="UP000008311">
    <property type="component" value="Unassembled WGS sequence"/>
</dbReference>
<keyword evidence="19" id="KW-1185">Reference proteome</keyword>
<evidence type="ECO:0000256" key="1">
    <source>
        <dbReference type="ARBA" id="ARBA00004162"/>
    </source>
</evidence>
<evidence type="ECO:0000256" key="16">
    <source>
        <dbReference type="SAM" id="Phobius"/>
    </source>
</evidence>
<dbReference type="InterPro" id="IPR024788">
    <property type="entry name" value="Malectin-like_Carb-bd_dom"/>
</dbReference>
<sequence>METSSKTLLIFISLHFYYFSFHLINAVIAADVDHPYAPLENIALDCGSSFDSQTLSFDGRNWTGDVGSKFTAFNSHSNSTLSTASFFDEAIGIPEVPYKTARLFYSKFTYTFNVTPGPKFVRLHFYPSSYSGLNASRAFLSVIDGDNRTLLSNFSATLAANYKNVDTFFKEFIIEVQNHSLCLTFSPSSNESDAFAFVNGIEVVSMPMNLYIKGEDVPLRFVGYPAMVITLDNKSALETVYRINVAGADISPKHDSGMFRTWIKDDPYIFGSAKGERAFDLNLSIRYTSAVPEYTAPQSVYRTARYMGNSPQINLNFNLSWYFSVETGFKYLVRLHFCEVARYITRVNQRVFRIYINNQTAEDQADIFGWSGGQGVPLYNDYIIMVPELSEMNIQDLWLELHPNSASVLHSQYYDALLNGVEIFKLNNYGGNLAGPNSPQELLVNQFPKSSRSSSKKRSLIIISIGCSLSAVMLALLTFAFWIRAARGRTKQEKTCHSQSSVCRYFTMKEIKAATNNFDEAQVIGIGGFGVVYKGYIDGGAITVAIKRGNQATVEQGLSEFQAEINTLSLLRHHNVVSLMGFCNDEQEMILVYEYMPNGNLFDHLHFVNKTQKSPLSWNQRLQICTGAAQGLCYLHTGLKHPIVHRDVKTSNILLDENWIAKISDFGMSKIGPTNGSTKVKGSIGYLDPEYCRFHKLTEKSDIYSFGVVLLEVLSAKFVVNPAVSEDNYNEEDEDPETFVEWGLNCYEKGDLDQLIDKNLEGKIAPESLTKFMEIAQKCLANRGLDRPSINEVIWSLELALKLQMYDNNEDRNMGLRLMGNSDMNPGVEFSEIMIPVGR</sequence>
<evidence type="ECO:0000256" key="7">
    <source>
        <dbReference type="ARBA" id="ARBA00022729"/>
    </source>
</evidence>
<feature type="binding site" evidence="15">
    <location>
        <position position="547"/>
    </location>
    <ligand>
        <name>ATP</name>
        <dbReference type="ChEBI" id="CHEBI:30616"/>
    </ligand>
</feature>
<reference evidence="19" key="1">
    <citation type="journal article" date="2010" name="Nat. Biotechnol.">
        <title>Draft genome sequence of the oilseed species Ricinus communis.</title>
        <authorList>
            <person name="Chan A.P."/>
            <person name="Crabtree J."/>
            <person name="Zhao Q."/>
            <person name="Lorenzi H."/>
            <person name="Orvis J."/>
            <person name="Puiu D."/>
            <person name="Melake-Berhan A."/>
            <person name="Jones K.M."/>
            <person name="Redman J."/>
            <person name="Chen G."/>
            <person name="Cahoon E.B."/>
            <person name="Gedil M."/>
            <person name="Stanke M."/>
            <person name="Haas B.J."/>
            <person name="Wortman J.R."/>
            <person name="Fraser-Liggett C.M."/>
            <person name="Ravel J."/>
            <person name="Rabinowicz P.D."/>
        </authorList>
    </citation>
    <scope>NUCLEOTIDE SEQUENCE [LARGE SCALE GENOMIC DNA]</scope>
    <source>
        <strain evidence="19">cv. Hale</strain>
    </source>
</reference>
<dbReference type="GO" id="GO:0051707">
    <property type="term" value="P:response to other organism"/>
    <property type="evidence" value="ECO:0007669"/>
    <property type="project" value="UniProtKB-ARBA"/>
</dbReference>
<dbReference type="STRING" id="3988.B9REA6"/>
<dbReference type="InterPro" id="IPR000719">
    <property type="entry name" value="Prot_kinase_dom"/>
</dbReference>
<organism evidence="18 19">
    <name type="scientific">Ricinus communis</name>
    <name type="common">Castor bean</name>
    <dbReference type="NCBI Taxonomy" id="3988"/>
    <lineage>
        <taxon>Eukaryota</taxon>
        <taxon>Viridiplantae</taxon>
        <taxon>Streptophyta</taxon>
        <taxon>Embryophyta</taxon>
        <taxon>Tracheophyta</taxon>
        <taxon>Spermatophyta</taxon>
        <taxon>Magnoliopsida</taxon>
        <taxon>eudicotyledons</taxon>
        <taxon>Gunneridae</taxon>
        <taxon>Pentapetalae</taxon>
        <taxon>rosids</taxon>
        <taxon>fabids</taxon>
        <taxon>Malpighiales</taxon>
        <taxon>Euphorbiaceae</taxon>
        <taxon>Acalyphoideae</taxon>
        <taxon>Acalypheae</taxon>
        <taxon>Ricinus</taxon>
    </lineage>
</organism>
<dbReference type="GO" id="GO:0004674">
    <property type="term" value="F:protein serine/threonine kinase activity"/>
    <property type="evidence" value="ECO:0007669"/>
    <property type="project" value="UniProtKB-KW"/>
</dbReference>
<evidence type="ECO:0000256" key="12">
    <source>
        <dbReference type="ARBA" id="ARBA00023136"/>
    </source>
</evidence>
<keyword evidence="3" id="KW-1003">Cell membrane</keyword>
<dbReference type="InterPro" id="IPR045272">
    <property type="entry name" value="ANXUR1/2-like"/>
</dbReference>
<keyword evidence="7" id="KW-0732">Signal</keyword>
<dbReference type="InterPro" id="IPR017441">
    <property type="entry name" value="Protein_kinase_ATP_BS"/>
</dbReference>
<dbReference type="InterPro" id="IPR011009">
    <property type="entry name" value="Kinase-like_dom_sf"/>
</dbReference>
<dbReference type="PANTHER" id="PTHR34590">
    <property type="entry name" value="OS03G0124300 PROTEIN-RELATED"/>
    <property type="match status" value="1"/>
</dbReference>
<dbReference type="FunFam" id="1.10.510.10:FF:000468">
    <property type="entry name" value="PTI1-like tyrosine-protein kinase 3"/>
    <property type="match status" value="1"/>
</dbReference>
<dbReference type="PROSITE" id="PS50011">
    <property type="entry name" value="PROTEIN_KINASE_DOM"/>
    <property type="match status" value="1"/>
</dbReference>
<evidence type="ECO:0000256" key="2">
    <source>
        <dbReference type="ARBA" id="ARBA00004479"/>
    </source>
</evidence>
<dbReference type="Gene3D" id="2.60.120.430">
    <property type="entry name" value="Galactose-binding lectin"/>
    <property type="match status" value="2"/>
</dbReference>
<keyword evidence="13" id="KW-1015">Disulfide bond</keyword>
<dbReference type="PROSITE" id="PS00107">
    <property type="entry name" value="PROTEIN_KINASE_ATP"/>
    <property type="match status" value="1"/>
</dbReference>
<keyword evidence="8 15" id="KW-0547">Nucleotide-binding</keyword>
<dbReference type="InterPro" id="IPR008271">
    <property type="entry name" value="Ser/Thr_kinase_AS"/>
</dbReference>
<keyword evidence="12 16" id="KW-0472">Membrane</keyword>
<evidence type="ECO:0000256" key="8">
    <source>
        <dbReference type="ARBA" id="ARBA00022741"/>
    </source>
</evidence>
<dbReference type="Pfam" id="PF07714">
    <property type="entry name" value="PK_Tyr_Ser-Thr"/>
    <property type="match status" value="1"/>
</dbReference>
<evidence type="ECO:0000256" key="11">
    <source>
        <dbReference type="ARBA" id="ARBA00022989"/>
    </source>
</evidence>
<evidence type="ECO:0000313" key="19">
    <source>
        <dbReference type="Proteomes" id="UP000008311"/>
    </source>
</evidence>
<dbReference type="GO" id="GO:0005886">
    <property type="term" value="C:plasma membrane"/>
    <property type="evidence" value="ECO:0000318"/>
    <property type="project" value="GO_Central"/>
</dbReference>
<keyword evidence="11 16" id="KW-1133">Transmembrane helix</keyword>
<protein>
    <recommendedName>
        <fullName evidence="17">Protein kinase domain-containing protein</fullName>
    </recommendedName>
</protein>
<dbReference type="InParanoid" id="B9REA6"/>
<gene>
    <name evidence="18" type="ORF">RCOM_1619770</name>
</gene>
<keyword evidence="6 16" id="KW-0812">Transmembrane</keyword>
<evidence type="ECO:0000256" key="5">
    <source>
        <dbReference type="ARBA" id="ARBA00022679"/>
    </source>
</evidence>
<evidence type="ECO:0000256" key="9">
    <source>
        <dbReference type="ARBA" id="ARBA00022777"/>
    </source>
</evidence>
<dbReference type="FunFam" id="3.30.200.20:FF:000039">
    <property type="entry name" value="receptor-like protein kinase FERONIA"/>
    <property type="match status" value="1"/>
</dbReference>
<dbReference type="eggNOG" id="KOG1187">
    <property type="taxonomic scope" value="Eukaryota"/>
</dbReference>
<dbReference type="FunFam" id="2.60.120.430:FF:000003">
    <property type="entry name" value="FERONIA receptor-like kinase"/>
    <property type="match status" value="1"/>
</dbReference>
<dbReference type="Gene3D" id="1.10.510.10">
    <property type="entry name" value="Transferase(Phosphotransferase) domain 1"/>
    <property type="match status" value="1"/>
</dbReference>
<evidence type="ECO:0000256" key="3">
    <source>
        <dbReference type="ARBA" id="ARBA00022475"/>
    </source>
</evidence>
<dbReference type="EMBL" id="EQ973775">
    <property type="protein sequence ID" value="EEF50714.1"/>
    <property type="molecule type" value="Genomic_DNA"/>
</dbReference>
<dbReference type="Pfam" id="PF12819">
    <property type="entry name" value="Malectin_like"/>
    <property type="match status" value="1"/>
</dbReference>
<keyword evidence="14" id="KW-0325">Glycoprotein</keyword>
<evidence type="ECO:0000313" key="18">
    <source>
        <dbReference type="EMBL" id="EEF50714.1"/>
    </source>
</evidence>
<evidence type="ECO:0000259" key="17">
    <source>
        <dbReference type="PROSITE" id="PS50011"/>
    </source>
</evidence>
<keyword evidence="5" id="KW-0808">Transferase</keyword>
<dbReference type="SUPFAM" id="SSF56112">
    <property type="entry name" value="Protein kinase-like (PK-like)"/>
    <property type="match status" value="1"/>
</dbReference>
<keyword evidence="4" id="KW-0723">Serine/threonine-protein kinase</keyword>
<dbReference type="InterPro" id="IPR001245">
    <property type="entry name" value="Ser-Thr/Tyr_kinase_cat_dom"/>
</dbReference>
<keyword evidence="9" id="KW-0418">Kinase</keyword>
<name>B9REA6_RICCO</name>
<evidence type="ECO:0000256" key="6">
    <source>
        <dbReference type="ARBA" id="ARBA00022692"/>
    </source>
</evidence>
<comment type="subcellular location">
    <subcellularLocation>
        <location evidence="1">Cell membrane</location>
        <topology evidence="1">Single-pass membrane protein</topology>
    </subcellularLocation>
    <subcellularLocation>
        <location evidence="2">Membrane</location>
        <topology evidence="2">Single-pass type I membrane protein</topology>
    </subcellularLocation>
</comment>
<dbReference type="SMART" id="SM00220">
    <property type="entry name" value="S_TKc"/>
    <property type="match status" value="1"/>
</dbReference>
<dbReference type="GO" id="GO:0004672">
    <property type="term" value="F:protein kinase activity"/>
    <property type="evidence" value="ECO:0000318"/>
    <property type="project" value="GO_Central"/>
</dbReference>
<evidence type="ECO:0000256" key="10">
    <source>
        <dbReference type="ARBA" id="ARBA00022840"/>
    </source>
</evidence>
<evidence type="ECO:0000256" key="4">
    <source>
        <dbReference type="ARBA" id="ARBA00022527"/>
    </source>
</evidence>
<dbReference type="PANTHER" id="PTHR34590:SF5">
    <property type="entry name" value="OS04G0586500 PROTEIN"/>
    <property type="match status" value="1"/>
</dbReference>
<evidence type="ECO:0000256" key="15">
    <source>
        <dbReference type="PROSITE-ProRule" id="PRU10141"/>
    </source>
</evidence>
<accession>B9REA6</accession>
<keyword evidence="10 15" id="KW-0067">ATP-binding</keyword>
<dbReference type="PROSITE" id="PS00108">
    <property type="entry name" value="PROTEIN_KINASE_ST"/>
    <property type="match status" value="1"/>
</dbReference>
<evidence type="ECO:0000256" key="13">
    <source>
        <dbReference type="ARBA" id="ARBA00023157"/>
    </source>
</evidence>
<evidence type="ECO:0000256" key="14">
    <source>
        <dbReference type="ARBA" id="ARBA00023180"/>
    </source>
</evidence>
<dbReference type="CDD" id="cd14066">
    <property type="entry name" value="STKc_IRAK"/>
    <property type="match status" value="1"/>
</dbReference>
<proteinExistence type="predicted"/>
<feature type="domain" description="Protein kinase" evidence="17">
    <location>
        <begin position="518"/>
        <end position="801"/>
    </location>
</feature>
<dbReference type="GO" id="GO:0005524">
    <property type="term" value="F:ATP binding"/>
    <property type="evidence" value="ECO:0007669"/>
    <property type="project" value="UniProtKB-UniRule"/>
</dbReference>
<feature type="transmembrane region" description="Helical" evidence="16">
    <location>
        <begin position="460"/>
        <end position="483"/>
    </location>
</feature>
<dbReference type="FunFam" id="2.60.120.430:FF:000007">
    <property type="entry name" value="FERONIA receptor-like kinase"/>
    <property type="match status" value="1"/>
</dbReference>